<dbReference type="KEGG" id="bam:Bamb_3438"/>
<evidence type="ECO:0008006" key="4">
    <source>
        <dbReference type="Google" id="ProtNLM"/>
    </source>
</evidence>
<feature type="region of interest" description="Disordered" evidence="1">
    <location>
        <begin position="139"/>
        <end position="209"/>
    </location>
</feature>
<sequence length="422" mass="45964">MDGFQSHALSPSMFGGANRQRVHAAQARLPWALCVGFAGEYGSAPRRWEIKYSAGRQLENEWGGTSIGAPAPGTRIARPPLPFNRHQRRCHAAIFHSLRIASRLRRHPDRRPGGRCGLSEEERDRHRHRCEFERHGRHGAGAVHRAVGHAEQRHGRQRRRRGEHAGRGIRAGGRERRLTRDSGRRPALPRRRAGSARAPHGARVRRPARERFARTVVVIPGPAPLVSRRRTPSGTGGAMQNAESNSTPEKQREQIAKSPVKTPAAGDMPDASTQAAEVAKRPLTPETVAAKMPTGLPPIDVDAHAVDSGDPVRRAAGRIVTLDNANMARTDNTVDVDGKGQEAAAGATEWHDNVIYSNASLDDAVMTPDEGLGGIESRPGGNVPLIGTRPGWRVRYVGDVEVEVQHGVGARAEHVICFERIG</sequence>
<dbReference type="EMBL" id="CP000441">
    <property type="protein sequence ID" value="ABI88992.1"/>
    <property type="molecule type" value="Genomic_DNA"/>
</dbReference>
<protein>
    <recommendedName>
        <fullName evidence="4">DUF3005 domain-containing protein</fullName>
    </recommendedName>
</protein>
<dbReference type="eggNOG" id="ENOG503492S">
    <property type="taxonomic scope" value="Bacteria"/>
</dbReference>
<organism evidence="2 3">
    <name type="scientific">Burkholderia ambifaria (strain ATCC BAA-244 / DSM 16087 / CCUG 44356 / LMG 19182 / AMMD)</name>
    <name type="common">Burkholderia cepacia (strain AMMD)</name>
    <dbReference type="NCBI Taxonomy" id="339670"/>
    <lineage>
        <taxon>Bacteria</taxon>
        <taxon>Pseudomonadati</taxon>
        <taxon>Pseudomonadota</taxon>
        <taxon>Betaproteobacteria</taxon>
        <taxon>Burkholderiales</taxon>
        <taxon>Burkholderiaceae</taxon>
        <taxon>Burkholderia</taxon>
        <taxon>Burkholderia cepacia complex</taxon>
    </lineage>
</organism>
<feature type="region of interest" description="Disordered" evidence="1">
    <location>
        <begin position="223"/>
        <end position="282"/>
    </location>
</feature>
<feature type="compositionally biased region" description="Basic and acidic residues" evidence="1">
    <location>
        <begin position="172"/>
        <end position="184"/>
    </location>
</feature>
<reference evidence="2" key="1">
    <citation type="submission" date="2006-08" db="EMBL/GenBank/DDBJ databases">
        <title>Complete sequence of Chromosome 2 of Burkholderia cepacia AMMD.</title>
        <authorList>
            <consortium name="US DOE Joint Genome Institute"/>
            <person name="Copeland A."/>
            <person name="Lucas S."/>
            <person name="Lapidus A."/>
            <person name="Barry K."/>
            <person name="Detter J.C."/>
            <person name="Glavina del Rio T."/>
            <person name="Hammon N."/>
            <person name="Israni S."/>
            <person name="Pitluck S."/>
            <person name="Bruce D."/>
            <person name="Chain P."/>
            <person name="Malfatti S."/>
            <person name="Shin M."/>
            <person name="Vergez L."/>
            <person name="Schmutz J."/>
            <person name="Larimer F."/>
            <person name="Land M."/>
            <person name="Hauser L."/>
            <person name="Kyrpides N."/>
            <person name="Kim E."/>
            <person name="Parke J."/>
            <person name="Coenye T."/>
            <person name="Konstantinidis K."/>
            <person name="Ramette A."/>
            <person name="Tiedje J."/>
            <person name="Richardson P."/>
        </authorList>
    </citation>
    <scope>NUCLEOTIDE SEQUENCE</scope>
    <source>
        <strain evidence="2">AMMD</strain>
    </source>
</reference>
<evidence type="ECO:0000256" key="1">
    <source>
        <dbReference type="SAM" id="MobiDB-lite"/>
    </source>
</evidence>
<keyword evidence="3" id="KW-1185">Reference proteome</keyword>
<feature type="compositionally biased region" description="Basic residues" evidence="1">
    <location>
        <begin position="187"/>
        <end position="206"/>
    </location>
</feature>
<dbReference type="AlphaFoldDB" id="Q0BA31"/>
<dbReference type="Proteomes" id="UP000000662">
    <property type="component" value="Chromosome 2"/>
</dbReference>
<evidence type="ECO:0000313" key="3">
    <source>
        <dbReference type="Proteomes" id="UP000000662"/>
    </source>
</evidence>
<dbReference type="Pfam" id="PF11448">
    <property type="entry name" value="DUF3005"/>
    <property type="match status" value="1"/>
</dbReference>
<gene>
    <name evidence="2" type="ordered locus">Bamb_3438</name>
</gene>
<dbReference type="InterPro" id="IPR021551">
    <property type="entry name" value="DUF3005"/>
</dbReference>
<accession>Q0BA31</accession>
<name>Q0BA31_BURCM</name>
<evidence type="ECO:0000313" key="2">
    <source>
        <dbReference type="EMBL" id="ABI88992.1"/>
    </source>
</evidence>
<proteinExistence type="predicted"/>